<sequence>MCYKVRCSTCGKTGWGGCGNHLSSVYKTGRPAGVVVEIIYHPFIRASPKANTVIVEHGLASILMLKPLGAQPSSSCTIL</sequence>
<protein>
    <submittedName>
        <fullName evidence="1">Uncharacterized protein</fullName>
    </submittedName>
</protein>
<organism evidence="1 2">
    <name type="scientific">Pistacia atlantica</name>
    <dbReference type="NCBI Taxonomy" id="434234"/>
    <lineage>
        <taxon>Eukaryota</taxon>
        <taxon>Viridiplantae</taxon>
        <taxon>Streptophyta</taxon>
        <taxon>Embryophyta</taxon>
        <taxon>Tracheophyta</taxon>
        <taxon>Spermatophyta</taxon>
        <taxon>Magnoliopsida</taxon>
        <taxon>eudicotyledons</taxon>
        <taxon>Gunneridae</taxon>
        <taxon>Pentapetalae</taxon>
        <taxon>rosids</taxon>
        <taxon>malvids</taxon>
        <taxon>Sapindales</taxon>
        <taxon>Anacardiaceae</taxon>
        <taxon>Pistacia</taxon>
    </lineage>
</organism>
<reference evidence="2" key="1">
    <citation type="journal article" date="2023" name="G3 (Bethesda)">
        <title>Genome assembly and association tests identify interacting loci associated with vigor, precocity, and sex in interspecific pistachio rootstocks.</title>
        <authorList>
            <person name="Palmer W."/>
            <person name="Jacygrad E."/>
            <person name="Sagayaradj S."/>
            <person name="Cavanaugh K."/>
            <person name="Han R."/>
            <person name="Bertier L."/>
            <person name="Beede B."/>
            <person name="Kafkas S."/>
            <person name="Golino D."/>
            <person name="Preece J."/>
            <person name="Michelmore R."/>
        </authorList>
    </citation>
    <scope>NUCLEOTIDE SEQUENCE [LARGE SCALE GENOMIC DNA]</scope>
</reference>
<dbReference type="Proteomes" id="UP001164250">
    <property type="component" value="Chromosome 10"/>
</dbReference>
<evidence type="ECO:0000313" key="2">
    <source>
        <dbReference type="Proteomes" id="UP001164250"/>
    </source>
</evidence>
<proteinExistence type="predicted"/>
<comment type="caution">
    <text evidence="1">The sequence shown here is derived from an EMBL/GenBank/DDBJ whole genome shotgun (WGS) entry which is preliminary data.</text>
</comment>
<keyword evidence="2" id="KW-1185">Reference proteome</keyword>
<accession>A0ACC1AFZ5</accession>
<gene>
    <name evidence="1" type="ORF">Patl1_08762</name>
</gene>
<evidence type="ECO:0000313" key="1">
    <source>
        <dbReference type="EMBL" id="KAJ0085967.1"/>
    </source>
</evidence>
<name>A0ACC1AFZ5_9ROSI</name>
<dbReference type="EMBL" id="CM047906">
    <property type="protein sequence ID" value="KAJ0085967.1"/>
    <property type="molecule type" value="Genomic_DNA"/>
</dbReference>